<evidence type="ECO:0000313" key="6">
    <source>
        <dbReference type="Proteomes" id="UP001479436"/>
    </source>
</evidence>
<name>A0ABR2WQZ2_9FUNG</name>
<sequence length="162" mass="19521">MYIGDNIYSDLIDPASQQGWRTGAIISELEEEINIDNSEKYRNDLQWMLELEYLIRKIQSERKNRTDTYYSLLESLREERREYREKLKNAFNPHFGSVFRTHTNPTYFAHKVCNFADLYTSKLENFKNHPTDFIFYPERMYLPHERLSAAEAEYHASQLSRF</sequence>
<protein>
    <submittedName>
        <fullName evidence="5">Uncharacterized protein</fullName>
    </submittedName>
</protein>
<dbReference type="Proteomes" id="UP001479436">
    <property type="component" value="Unassembled WGS sequence"/>
</dbReference>
<keyword evidence="2" id="KW-0479">Metal-binding</keyword>
<dbReference type="InterPro" id="IPR023214">
    <property type="entry name" value="HAD_sf"/>
</dbReference>
<evidence type="ECO:0000256" key="2">
    <source>
        <dbReference type="ARBA" id="ARBA00022723"/>
    </source>
</evidence>
<dbReference type="SUPFAM" id="SSF56784">
    <property type="entry name" value="HAD-like"/>
    <property type="match status" value="1"/>
</dbReference>
<dbReference type="PANTHER" id="PTHR12103:SF12">
    <property type="entry name" value="FI20020P1"/>
    <property type="match status" value="1"/>
</dbReference>
<dbReference type="Pfam" id="PF05761">
    <property type="entry name" value="5_nucleotid"/>
    <property type="match status" value="1"/>
</dbReference>
<evidence type="ECO:0000256" key="3">
    <source>
        <dbReference type="ARBA" id="ARBA00022801"/>
    </source>
</evidence>
<gene>
    <name evidence="5" type="ORF">K7432_008987</name>
</gene>
<evidence type="ECO:0000256" key="1">
    <source>
        <dbReference type="ARBA" id="ARBA00009589"/>
    </source>
</evidence>
<evidence type="ECO:0000256" key="4">
    <source>
        <dbReference type="ARBA" id="ARBA00022842"/>
    </source>
</evidence>
<reference evidence="5 6" key="1">
    <citation type="submission" date="2023-04" db="EMBL/GenBank/DDBJ databases">
        <title>Genome of Basidiobolus ranarum AG-B5.</title>
        <authorList>
            <person name="Stajich J.E."/>
            <person name="Carter-House D."/>
            <person name="Gryganskyi A."/>
        </authorList>
    </citation>
    <scope>NUCLEOTIDE SEQUENCE [LARGE SCALE GENOMIC DNA]</scope>
    <source>
        <strain evidence="5 6">AG-B5</strain>
    </source>
</reference>
<dbReference type="Gene3D" id="3.40.50.1000">
    <property type="entry name" value="HAD superfamily/HAD-like"/>
    <property type="match status" value="1"/>
</dbReference>
<dbReference type="EMBL" id="JASJQH010000529">
    <property type="protein sequence ID" value="KAK9763932.1"/>
    <property type="molecule type" value="Genomic_DNA"/>
</dbReference>
<keyword evidence="4" id="KW-0460">Magnesium</keyword>
<dbReference type="InterPro" id="IPR008380">
    <property type="entry name" value="HAD-SF_hydro_IG_5-nucl"/>
</dbReference>
<comment type="caution">
    <text evidence="5">The sequence shown here is derived from an EMBL/GenBank/DDBJ whole genome shotgun (WGS) entry which is preliminary data.</text>
</comment>
<comment type="similarity">
    <text evidence="1">Belongs to the 5'(3')-deoxyribonucleotidase family.</text>
</comment>
<accession>A0ABR2WQZ2</accession>
<keyword evidence="6" id="KW-1185">Reference proteome</keyword>
<proteinExistence type="inferred from homology"/>
<dbReference type="PANTHER" id="PTHR12103">
    <property type="entry name" value="5'-NUCLEOTIDASE DOMAIN-CONTAINING"/>
    <property type="match status" value="1"/>
</dbReference>
<dbReference type="InterPro" id="IPR036412">
    <property type="entry name" value="HAD-like_sf"/>
</dbReference>
<keyword evidence="3" id="KW-0378">Hydrolase</keyword>
<organism evidence="5 6">
    <name type="scientific">Basidiobolus ranarum</name>
    <dbReference type="NCBI Taxonomy" id="34480"/>
    <lineage>
        <taxon>Eukaryota</taxon>
        <taxon>Fungi</taxon>
        <taxon>Fungi incertae sedis</taxon>
        <taxon>Zoopagomycota</taxon>
        <taxon>Entomophthoromycotina</taxon>
        <taxon>Basidiobolomycetes</taxon>
        <taxon>Basidiobolales</taxon>
        <taxon>Basidiobolaceae</taxon>
        <taxon>Basidiobolus</taxon>
    </lineage>
</organism>
<evidence type="ECO:0000313" key="5">
    <source>
        <dbReference type="EMBL" id="KAK9763932.1"/>
    </source>
</evidence>